<evidence type="ECO:0000256" key="2">
    <source>
        <dbReference type="ARBA" id="ARBA00023125"/>
    </source>
</evidence>
<dbReference type="InterPro" id="IPR011711">
    <property type="entry name" value="GntR_C"/>
</dbReference>
<dbReference type="InterPro" id="IPR036388">
    <property type="entry name" value="WH-like_DNA-bd_sf"/>
</dbReference>
<protein>
    <submittedName>
        <fullName evidence="5">GntR family transcriptional regulator</fullName>
    </submittedName>
</protein>
<keyword evidence="2" id="KW-0238">DNA-binding</keyword>
<dbReference type="InterPro" id="IPR000524">
    <property type="entry name" value="Tscrpt_reg_HTH_GntR"/>
</dbReference>
<comment type="caution">
    <text evidence="5">The sequence shown here is derived from an EMBL/GenBank/DDBJ whole genome shotgun (WGS) entry which is preliminary data.</text>
</comment>
<dbReference type="SUPFAM" id="SSF46785">
    <property type="entry name" value="Winged helix' DNA-binding domain"/>
    <property type="match status" value="1"/>
</dbReference>
<evidence type="ECO:0000259" key="4">
    <source>
        <dbReference type="PROSITE" id="PS50949"/>
    </source>
</evidence>
<dbReference type="CDD" id="cd07377">
    <property type="entry name" value="WHTH_GntR"/>
    <property type="match status" value="1"/>
</dbReference>
<dbReference type="SMART" id="SM00345">
    <property type="entry name" value="HTH_GNTR"/>
    <property type="match status" value="1"/>
</dbReference>
<evidence type="ECO:0000313" key="6">
    <source>
        <dbReference type="Proteomes" id="UP000264036"/>
    </source>
</evidence>
<dbReference type="InterPro" id="IPR036390">
    <property type="entry name" value="WH_DNA-bd_sf"/>
</dbReference>
<dbReference type="Pfam" id="PF07729">
    <property type="entry name" value="FCD"/>
    <property type="match status" value="1"/>
</dbReference>
<keyword evidence="3" id="KW-0804">Transcription</keyword>
<evidence type="ECO:0000256" key="1">
    <source>
        <dbReference type="ARBA" id="ARBA00023015"/>
    </source>
</evidence>
<dbReference type="Proteomes" id="UP000264036">
    <property type="component" value="Unassembled WGS sequence"/>
</dbReference>
<dbReference type="EMBL" id="DOEK01000035">
    <property type="protein sequence ID" value="HBP31185.1"/>
    <property type="molecule type" value="Genomic_DNA"/>
</dbReference>
<name>A0A356LKX6_9BURK</name>
<dbReference type="PRINTS" id="PR00035">
    <property type="entry name" value="HTHGNTR"/>
</dbReference>
<dbReference type="Pfam" id="PF00392">
    <property type="entry name" value="GntR"/>
    <property type="match status" value="1"/>
</dbReference>
<dbReference type="SUPFAM" id="SSF48008">
    <property type="entry name" value="GntR ligand-binding domain-like"/>
    <property type="match status" value="1"/>
</dbReference>
<proteinExistence type="predicted"/>
<organism evidence="5 6">
    <name type="scientific">Advenella kashmirensis</name>
    <dbReference type="NCBI Taxonomy" id="310575"/>
    <lineage>
        <taxon>Bacteria</taxon>
        <taxon>Pseudomonadati</taxon>
        <taxon>Pseudomonadota</taxon>
        <taxon>Betaproteobacteria</taxon>
        <taxon>Burkholderiales</taxon>
        <taxon>Alcaligenaceae</taxon>
    </lineage>
</organism>
<keyword evidence="1" id="KW-0805">Transcription regulation</keyword>
<dbReference type="Gene3D" id="1.10.10.10">
    <property type="entry name" value="Winged helix-like DNA-binding domain superfamily/Winged helix DNA-binding domain"/>
    <property type="match status" value="1"/>
</dbReference>
<evidence type="ECO:0000256" key="3">
    <source>
        <dbReference type="ARBA" id="ARBA00023163"/>
    </source>
</evidence>
<gene>
    <name evidence="5" type="ORF">DD666_17475</name>
</gene>
<dbReference type="GO" id="GO:0003677">
    <property type="term" value="F:DNA binding"/>
    <property type="evidence" value="ECO:0007669"/>
    <property type="project" value="UniProtKB-KW"/>
</dbReference>
<dbReference type="GO" id="GO:0003700">
    <property type="term" value="F:DNA-binding transcription factor activity"/>
    <property type="evidence" value="ECO:0007669"/>
    <property type="project" value="InterPro"/>
</dbReference>
<dbReference type="Gene3D" id="1.20.120.530">
    <property type="entry name" value="GntR ligand-binding domain-like"/>
    <property type="match status" value="1"/>
</dbReference>
<dbReference type="PANTHER" id="PTHR43537:SF24">
    <property type="entry name" value="GLUCONATE OPERON TRANSCRIPTIONAL REPRESSOR"/>
    <property type="match status" value="1"/>
</dbReference>
<feature type="domain" description="HTH gntR-type" evidence="4">
    <location>
        <begin position="2"/>
        <end position="69"/>
    </location>
</feature>
<dbReference type="PANTHER" id="PTHR43537">
    <property type="entry name" value="TRANSCRIPTIONAL REGULATOR, GNTR FAMILY"/>
    <property type="match status" value="1"/>
</dbReference>
<evidence type="ECO:0000313" key="5">
    <source>
        <dbReference type="EMBL" id="HBP31185.1"/>
    </source>
</evidence>
<sequence>MTSKRSAIAKAIKQEIMQGRWSPGARLTERALCDFTGASRSSVREALQLLRQEGYIDIRPNQGVRVTTLDAREAADIYQVRSVLEGLAARNFINMATAAQRAALQEALTQLESAIEREDVASQLKSIEDFYGALLDGCYNSVLKSSLEELHGKISRLRATSILSPGRIRNTLKEMRRIGIAIEQNNETEAWQACVDHMQHTSAVAIRMIDHLKEQQ</sequence>
<dbReference type="AlphaFoldDB" id="A0A356LKX6"/>
<dbReference type="SMART" id="SM00895">
    <property type="entry name" value="FCD"/>
    <property type="match status" value="1"/>
</dbReference>
<accession>A0A356LKX6</accession>
<reference evidence="5 6" key="1">
    <citation type="journal article" date="2018" name="Nat. Biotechnol.">
        <title>A standardized bacterial taxonomy based on genome phylogeny substantially revises the tree of life.</title>
        <authorList>
            <person name="Parks D.H."/>
            <person name="Chuvochina M."/>
            <person name="Waite D.W."/>
            <person name="Rinke C."/>
            <person name="Skarshewski A."/>
            <person name="Chaumeil P.A."/>
            <person name="Hugenholtz P."/>
        </authorList>
    </citation>
    <scope>NUCLEOTIDE SEQUENCE [LARGE SCALE GENOMIC DNA]</scope>
    <source>
        <strain evidence="5">UBA10707</strain>
    </source>
</reference>
<dbReference type="InterPro" id="IPR008920">
    <property type="entry name" value="TF_FadR/GntR_C"/>
</dbReference>
<dbReference type="PROSITE" id="PS50949">
    <property type="entry name" value="HTH_GNTR"/>
    <property type="match status" value="1"/>
</dbReference>